<keyword evidence="5 16" id="KW-0820">tRNA-binding</keyword>
<dbReference type="FunFam" id="3.30.930.10:FF:000022">
    <property type="entry name" value="Phenylalanine--tRNA ligase beta subunit"/>
    <property type="match status" value="1"/>
</dbReference>
<dbReference type="SUPFAM" id="SSF54991">
    <property type="entry name" value="Anticodon-binding domain of PheRS"/>
    <property type="match status" value="1"/>
</dbReference>
<dbReference type="PROSITE" id="PS51447">
    <property type="entry name" value="FDX_ACB"/>
    <property type="match status" value="1"/>
</dbReference>
<dbReference type="HAMAP" id="MF_00283">
    <property type="entry name" value="Phe_tRNA_synth_beta1"/>
    <property type="match status" value="1"/>
</dbReference>
<dbReference type="Gene3D" id="2.40.50.140">
    <property type="entry name" value="Nucleic acid-binding proteins"/>
    <property type="match status" value="1"/>
</dbReference>
<dbReference type="GO" id="GO:0004826">
    <property type="term" value="F:phenylalanine-tRNA ligase activity"/>
    <property type="evidence" value="ECO:0007669"/>
    <property type="project" value="UniProtKB-UniRule"/>
</dbReference>
<dbReference type="SUPFAM" id="SSF55681">
    <property type="entry name" value="Class II aaRS and biotin synthetases"/>
    <property type="match status" value="1"/>
</dbReference>
<dbReference type="Pfam" id="PF03484">
    <property type="entry name" value="B5"/>
    <property type="match status" value="1"/>
</dbReference>
<dbReference type="GO" id="GO:0000287">
    <property type="term" value="F:magnesium ion binding"/>
    <property type="evidence" value="ECO:0007669"/>
    <property type="project" value="UniProtKB-UniRule"/>
</dbReference>
<keyword evidence="8 15" id="KW-0547">Nucleotide-binding</keyword>
<evidence type="ECO:0000259" key="19">
    <source>
        <dbReference type="PROSITE" id="PS51483"/>
    </source>
</evidence>
<evidence type="ECO:0000256" key="12">
    <source>
        <dbReference type="ARBA" id="ARBA00022917"/>
    </source>
</evidence>
<dbReference type="NCBIfam" id="NF045760">
    <property type="entry name" value="YtpR"/>
    <property type="match status" value="1"/>
</dbReference>
<dbReference type="Pfam" id="PF01588">
    <property type="entry name" value="tRNA_bind"/>
    <property type="match status" value="1"/>
</dbReference>
<keyword evidence="10 15" id="KW-0460">Magnesium</keyword>
<dbReference type="GO" id="GO:0009328">
    <property type="term" value="C:phenylalanine-tRNA ligase complex"/>
    <property type="evidence" value="ECO:0007669"/>
    <property type="project" value="TreeGrafter"/>
</dbReference>
<dbReference type="PANTHER" id="PTHR10947">
    <property type="entry name" value="PHENYLALANYL-TRNA SYNTHETASE BETA CHAIN AND LEUCINE-RICH REPEAT-CONTAINING PROTEIN 47"/>
    <property type="match status" value="1"/>
</dbReference>
<dbReference type="InterPro" id="IPR036690">
    <property type="entry name" value="Fdx_antiC-bd_sf"/>
</dbReference>
<dbReference type="InterPro" id="IPR041616">
    <property type="entry name" value="PheRS_beta_core"/>
</dbReference>
<feature type="binding site" evidence="15">
    <location>
        <position position="464"/>
    </location>
    <ligand>
        <name>Mg(2+)</name>
        <dbReference type="ChEBI" id="CHEBI:18420"/>
        <note>shared with alpha subunit</note>
    </ligand>
</feature>
<keyword evidence="4 15" id="KW-0963">Cytoplasm</keyword>
<evidence type="ECO:0000313" key="20">
    <source>
        <dbReference type="EMBL" id="OOZ41680.1"/>
    </source>
</evidence>
<dbReference type="GO" id="GO:0000049">
    <property type="term" value="F:tRNA binding"/>
    <property type="evidence" value="ECO:0007669"/>
    <property type="project" value="UniProtKB-UniRule"/>
</dbReference>
<dbReference type="SUPFAM" id="SSF56037">
    <property type="entry name" value="PheT/TilS domain"/>
    <property type="match status" value="1"/>
</dbReference>
<comment type="catalytic activity">
    <reaction evidence="14 15">
        <text>tRNA(Phe) + L-phenylalanine + ATP = L-phenylalanyl-tRNA(Phe) + AMP + diphosphate + H(+)</text>
        <dbReference type="Rhea" id="RHEA:19413"/>
        <dbReference type="Rhea" id="RHEA-COMP:9668"/>
        <dbReference type="Rhea" id="RHEA-COMP:9699"/>
        <dbReference type="ChEBI" id="CHEBI:15378"/>
        <dbReference type="ChEBI" id="CHEBI:30616"/>
        <dbReference type="ChEBI" id="CHEBI:33019"/>
        <dbReference type="ChEBI" id="CHEBI:58095"/>
        <dbReference type="ChEBI" id="CHEBI:78442"/>
        <dbReference type="ChEBI" id="CHEBI:78531"/>
        <dbReference type="ChEBI" id="CHEBI:456215"/>
        <dbReference type="EC" id="6.1.1.20"/>
    </reaction>
</comment>
<dbReference type="Gene3D" id="3.30.70.380">
    <property type="entry name" value="Ferrodoxin-fold anticodon-binding domain"/>
    <property type="match status" value="1"/>
</dbReference>
<dbReference type="SUPFAM" id="SSF46955">
    <property type="entry name" value="Putative DNA-binding domain"/>
    <property type="match status" value="1"/>
</dbReference>
<evidence type="ECO:0000256" key="14">
    <source>
        <dbReference type="ARBA" id="ARBA00049255"/>
    </source>
</evidence>
<dbReference type="InterPro" id="IPR005146">
    <property type="entry name" value="B3/B4_tRNA-bd"/>
</dbReference>
<name>A0A1T2L9D0_9GAMM</name>
<dbReference type="EMBL" id="MPRL01000007">
    <property type="protein sequence ID" value="OOZ41680.1"/>
    <property type="molecule type" value="Genomic_DNA"/>
</dbReference>
<evidence type="ECO:0000256" key="7">
    <source>
        <dbReference type="ARBA" id="ARBA00022723"/>
    </source>
</evidence>
<dbReference type="InterPro" id="IPR020825">
    <property type="entry name" value="Phe-tRNA_synthase-like_B3/B4"/>
</dbReference>
<dbReference type="InterPro" id="IPR005121">
    <property type="entry name" value="Fdx_antiC-bd"/>
</dbReference>
<dbReference type="PANTHER" id="PTHR10947:SF0">
    <property type="entry name" value="PHENYLALANINE--TRNA LIGASE BETA SUBUNIT"/>
    <property type="match status" value="1"/>
</dbReference>
<evidence type="ECO:0000256" key="9">
    <source>
        <dbReference type="ARBA" id="ARBA00022840"/>
    </source>
</evidence>
<dbReference type="Gene3D" id="3.30.56.10">
    <property type="match status" value="2"/>
</dbReference>
<comment type="similarity">
    <text evidence="2 15">Belongs to the phenylalanyl-tRNA synthetase beta subunit family. Type 1 subfamily.</text>
</comment>
<dbReference type="InterPro" id="IPR005147">
    <property type="entry name" value="tRNA_synthase_B5-dom"/>
</dbReference>
<protein>
    <recommendedName>
        <fullName evidence="15">Phenylalanine--tRNA ligase beta subunit</fullName>
        <ecNumber evidence="15">6.1.1.20</ecNumber>
    </recommendedName>
    <alternativeName>
        <fullName evidence="15">Phenylalanyl-tRNA synthetase beta subunit</fullName>
        <shortName evidence="15">PheRS</shortName>
    </alternativeName>
</protein>
<dbReference type="InterPro" id="IPR009061">
    <property type="entry name" value="DNA-bd_dom_put_sf"/>
</dbReference>
<dbReference type="PROSITE" id="PS50886">
    <property type="entry name" value="TRBD"/>
    <property type="match status" value="1"/>
</dbReference>
<keyword evidence="12 15" id="KW-0648">Protein biosynthesis</keyword>
<evidence type="ECO:0000256" key="11">
    <source>
        <dbReference type="ARBA" id="ARBA00022884"/>
    </source>
</evidence>
<dbReference type="FunFam" id="2.40.50.140:FF:000045">
    <property type="entry name" value="Phenylalanine--tRNA ligase beta subunit"/>
    <property type="match status" value="1"/>
</dbReference>
<feature type="binding site" evidence="15">
    <location>
        <position position="463"/>
    </location>
    <ligand>
        <name>Mg(2+)</name>
        <dbReference type="ChEBI" id="CHEBI:18420"/>
        <note>shared with alpha subunit</note>
    </ligand>
</feature>
<dbReference type="Pfam" id="PF17759">
    <property type="entry name" value="tRNA_synthFbeta"/>
    <property type="match status" value="1"/>
</dbReference>
<dbReference type="SMART" id="SM00896">
    <property type="entry name" value="FDX-ACB"/>
    <property type="match status" value="1"/>
</dbReference>
<evidence type="ECO:0000256" key="4">
    <source>
        <dbReference type="ARBA" id="ARBA00022490"/>
    </source>
</evidence>
<gene>
    <name evidence="15" type="primary">pheT</name>
    <name evidence="20" type="ORF">BOW53_03105</name>
</gene>
<comment type="subcellular location">
    <subcellularLocation>
        <location evidence="1 15">Cytoplasm</location>
    </subcellularLocation>
</comment>
<feature type="domain" description="B5" evidence="19">
    <location>
        <begin position="401"/>
        <end position="476"/>
    </location>
</feature>
<dbReference type="Gene3D" id="3.50.40.10">
    <property type="entry name" value="Phenylalanyl-trna Synthetase, Chain B, domain 3"/>
    <property type="match status" value="1"/>
</dbReference>
<keyword evidence="9 15" id="KW-0067">ATP-binding</keyword>
<dbReference type="CDD" id="cd00769">
    <property type="entry name" value="PheRS_beta_core"/>
    <property type="match status" value="1"/>
</dbReference>
<dbReference type="SMART" id="SM00873">
    <property type="entry name" value="B3_4"/>
    <property type="match status" value="1"/>
</dbReference>
<evidence type="ECO:0000256" key="6">
    <source>
        <dbReference type="ARBA" id="ARBA00022598"/>
    </source>
</evidence>
<evidence type="ECO:0000256" key="3">
    <source>
        <dbReference type="ARBA" id="ARBA00011209"/>
    </source>
</evidence>
<dbReference type="GO" id="GO:0006432">
    <property type="term" value="P:phenylalanyl-tRNA aminoacylation"/>
    <property type="evidence" value="ECO:0007669"/>
    <property type="project" value="UniProtKB-UniRule"/>
</dbReference>
<dbReference type="OrthoDB" id="9805455at2"/>
<evidence type="ECO:0000256" key="5">
    <source>
        <dbReference type="ARBA" id="ARBA00022555"/>
    </source>
</evidence>
<dbReference type="FunFam" id="3.50.40.10:FF:000001">
    <property type="entry name" value="Phenylalanine--tRNA ligase beta subunit"/>
    <property type="match status" value="1"/>
</dbReference>
<keyword evidence="6 15" id="KW-0436">Ligase</keyword>
<reference evidence="20 21" key="1">
    <citation type="submission" date="2016-11" db="EMBL/GenBank/DDBJ databases">
        <title>Mixed transmission modes and dynamic genome evolution in an obligate animal-bacterial symbiosis.</title>
        <authorList>
            <person name="Russell S.L."/>
            <person name="Corbett-Detig R.B."/>
            <person name="Cavanaugh C.M."/>
        </authorList>
    </citation>
    <scope>NUCLEOTIDE SEQUENCE [LARGE SCALE GENOMIC DNA]</scope>
    <source>
        <strain evidence="20">Sveles-Q1</strain>
    </source>
</reference>
<evidence type="ECO:0000259" key="17">
    <source>
        <dbReference type="PROSITE" id="PS50886"/>
    </source>
</evidence>
<organism evidence="20 21">
    <name type="scientific">Solemya pervernicosa gill symbiont</name>
    <dbReference type="NCBI Taxonomy" id="642797"/>
    <lineage>
        <taxon>Bacteria</taxon>
        <taxon>Pseudomonadati</taxon>
        <taxon>Pseudomonadota</taxon>
        <taxon>Gammaproteobacteria</taxon>
        <taxon>sulfur-oxidizing symbionts</taxon>
    </lineage>
</organism>
<dbReference type="RefSeq" id="WP_078482624.1">
    <property type="nucleotide sequence ID" value="NZ_MPRL01000007.1"/>
</dbReference>
<dbReference type="SMART" id="SM00874">
    <property type="entry name" value="B5"/>
    <property type="match status" value="1"/>
</dbReference>
<comment type="subunit">
    <text evidence="3 15">Tetramer of two alpha and two beta subunits.</text>
</comment>
<dbReference type="InterPro" id="IPR004532">
    <property type="entry name" value="Phe-tRNA-ligase_IIc_bsu_bact"/>
</dbReference>
<evidence type="ECO:0000256" key="1">
    <source>
        <dbReference type="ARBA" id="ARBA00004496"/>
    </source>
</evidence>
<evidence type="ECO:0000256" key="16">
    <source>
        <dbReference type="PROSITE-ProRule" id="PRU00209"/>
    </source>
</evidence>
<dbReference type="CDD" id="cd02796">
    <property type="entry name" value="tRNA_bind_bactPheRS"/>
    <property type="match status" value="1"/>
</dbReference>
<evidence type="ECO:0000256" key="10">
    <source>
        <dbReference type="ARBA" id="ARBA00022842"/>
    </source>
</evidence>
<keyword evidence="7 15" id="KW-0479">Metal-binding</keyword>
<feature type="binding site" evidence="15">
    <location>
        <position position="460"/>
    </location>
    <ligand>
        <name>Mg(2+)</name>
        <dbReference type="ChEBI" id="CHEBI:18420"/>
        <note>shared with alpha subunit</note>
    </ligand>
</feature>
<dbReference type="Pfam" id="PF03147">
    <property type="entry name" value="FDX-ACB"/>
    <property type="match status" value="1"/>
</dbReference>
<dbReference type="FunFam" id="3.30.56.10:FF:000002">
    <property type="entry name" value="Phenylalanine--tRNA ligase beta subunit"/>
    <property type="match status" value="1"/>
</dbReference>
<evidence type="ECO:0000256" key="13">
    <source>
        <dbReference type="ARBA" id="ARBA00023146"/>
    </source>
</evidence>
<evidence type="ECO:0000259" key="18">
    <source>
        <dbReference type="PROSITE" id="PS51447"/>
    </source>
</evidence>
<evidence type="ECO:0000313" key="21">
    <source>
        <dbReference type="Proteomes" id="UP000191110"/>
    </source>
</evidence>
<keyword evidence="13 15" id="KW-0030">Aminoacyl-tRNA synthetase</keyword>
<dbReference type="InterPro" id="IPR033714">
    <property type="entry name" value="tRNA_bind_bactPheRS"/>
</dbReference>
<feature type="domain" description="TRNA-binding" evidence="17">
    <location>
        <begin position="39"/>
        <end position="148"/>
    </location>
</feature>
<feature type="binding site" evidence="15">
    <location>
        <position position="454"/>
    </location>
    <ligand>
        <name>Mg(2+)</name>
        <dbReference type="ChEBI" id="CHEBI:18420"/>
        <note>shared with alpha subunit</note>
    </ligand>
</feature>
<comment type="caution">
    <text evidence="20">The sequence shown here is derived from an EMBL/GenBank/DDBJ whole genome shotgun (WGS) entry which is preliminary data.</text>
</comment>
<dbReference type="Proteomes" id="UP000191110">
    <property type="component" value="Unassembled WGS sequence"/>
</dbReference>
<accession>A0A1T2L9D0</accession>
<feature type="domain" description="FDX-ACB" evidence="18">
    <location>
        <begin position="698"/>
        <end position="791"/>
    </location>
</feature>
<dbReference type="GO" id="GO:0005524">
    <property type="term" value="F:ATP binding"/>
    <property type="evidence" value="ECO:0007669"/>
    <property type="project" value="UniProtKB-UniRule"/>
</dbReference>
<keyword evidence="11 16" id="KW-0694">RNA-binding</keyword>
<comment type="cofactor">
    <cofactor evidence="15">
        <name>Mg(2+)</name>
        <dbReference type="ChEBI" id="CHEBI:18420"/>
    </cofactor>
    <text evidence="15">Binds 2 magnesium ions per tetramer.</text>
</comment>
<dbReference type="SUPFAM" id="SSF50249">
    <property type="entry name" value="Nucleic acid-binding proteins"/>
    <property type="match status" value="1"/>
</dbReference>
<dbReference type="PROSITE" id="PS51483">
    <property type="entry name" value="B5"/>
    <property type="match status" value="1"/>
</dbReference>
<dbReference type="InterPro" id="IPR002547">
    <property type="entry name" value="tRNA-bd_dom"/>
</dbReference>
<proteinExistence type="inferred from homology"/>
<dbReference type="NCBIfam" id="TIGR00472">
    <property type="entry name" value="pheT_bact"/>
    <property type="match status" value="1"/>
</dbReference>
<evidence type="ECO:0000256" key="15">
    <source>
        <dbReference type="HAMAP-Rule" id="MF_00283"/>
    </source>
</evidence>
<dbReference type="Gene3D" id="3.30.930.10">
    <property type="entry name" value="Bira Bifunctional Protein, Domain 2"/>
    <property type="match status" value="1"/>
</dbReference>
<evidence type="ECO:0000256" key="2">
    <source>
        <dbReference type="ARBA" id="ARBA00008653"/>
    </source>
</evidence>
<dbReference type="Pfam" id="PF03483">
    <property type="entry name" value="B3_4"/>
    <property type="match status" value="1"/>
</dbReference>
<dbReference type="EC" id="6.1.1.20" evidence="15"/>
<sequence length="792" mass="86291">MKFSEKWLREWVNPNISSEVLSEQLTMSGLEVDAAEPAAPEFDGIVVGKVLTAVPHPDADRLKVCEVDVGEGQPLQIVCGASNVRPELMVAAARIGAWLPGDFKIKRAKLRGVESEGMLCSAKELGLAESADGLMELSSEAVIGQSVREHLDLDDTVFELGLTPNRSDCLGVMGVAREVGVLNRVDVTIPEQHAVAATTEQRFEINVEAPEACPRYLGRVVTGINLAAETPVWMVERLRRSGVRAISAMVDITNYVMLELGQPMHAFDLQKLEGGIKVRLADAGEKLVLLDGQEIELNAETLLISDHKGPLALAGIMGGEASGVSDGTTSLLLEAAFFTPEVIAGRARGYGLHTDSSHRFERGVDPELQRRAMERATELLLEIAGGEAGPVIEVVNSDQLPQRHEVVLREARVARLLGSNIPAVEIGEILECLGMAVSRTDDGWKVIPPSFRFDIEIEADLVEEVARVHGYNALTSSRLLAEMSGQHESEQKLDARRLSNLLIDRGYQEAISYSFVDPELQSLLDPEAKPVELANALSLELSVMRTTLWPGLIKALQYNQNRQQSRIKLFETGLSFVGQLDDLVQKKQIAGVVSGSRYPEGWNSASDAVDFYDVKADIESLLALSGTDTAFRFESASHPALHPGQSAEIRKGDQLAGWLGAIHPSLLKKLGLNGPVFLFQLEVESITEATLPKFTPLSKFPAIRRDLAIVVDEKITAQQVVDTIGAEENELLQKVELFDVYSGEGVENGRKSLAIGLILQDHSRTLTDADVDDVISRVLNKIQETLGATLRD</sequence>
<keyword evidence="21" id="KW-1185">Reference proteome</keyword>
<dbReference type="InterPro" id="IPR045060">
    <property type="entry name" value="Phe-tRNA-ligase_IIc_bsu"/>
</dbReference>
<dbReference type="InterPro" id="IPR012340">
    <property type="entry name" value="NA-bd_OB-fold"/>
</dbReference>
<dbReference type="InterPro" id="IPR045864">
    <property type="entry name" value="aa-tRNA-synth_II/BPL/LPL"/>
</dbReference>
<dbReference type="AlphaFoldDB" id="A0A1T2L9D0"/>
<evidence type="ECO:0000256" key="8">
    <source>
        <dbReference type="ARBA" id="ARBA00022741"/>
    </source>
</evidence>
<dbReference type="FunFam" id="3.30.70.380:FF:000001">
    <property type="entry name" value="Phenylalanine--tRNA ligase beta subunit"/>
    <property type="match status" value="1"/>
</dbReference>